<dbReference type="Proteomes" id="UP000238358">
    <property type="component" value="Chromosome"/>
</dbReference>
<keyword evidence="1" id="KW-0175">Coiled coil</keyword>
<dbReference type="RefSeq" id="WP_027895896.1">
    <property type="nucleotide sequence ID" value="NZ_CP027569.1"/>
</dbReference>
<evidence type="ECO:0000256" key="1">
    <source>
        <dbReference type="SAM" id="Coils"/>
    </source>
</evidence>
<evidence type="ECO:0000313" key="2">
    <source>
        <dbReference type="EMBL" id="AVO27489.1"/>
    </source>
</evidence>
<protein>
    <submittedName>
        <fullName evidence="2">Uncharacterized protein</fullName>
    </submittedName>
</protein>
<proteinExistence type="predicted"/>
<dbReference type="EMBL" id="CP027569">
    <property type="protein sequence ID" value="AVO27489.1"/>
    <property type="molecule type" value="Genomic_DNA"/>
</dbReference>
<accession>A0A2S0M7V4</accession>
<feature type="coiled-coil region" evidence="1">
    <location>
        <begin position="7"/>
        <end position="41"/>
    </location>
</feature>
<reference evidence="2 3" key="1">
    <citation type="journal article" date="2018" name="Genome Announc.">
        <title>Complete genomes of two Megasphaera elsdenii strains, NCIMB 702410 and ATCC 25940.</title>
        <authorList>
            <person name="Hatmaker E.A."/>
            <person name="O'Dell K."/>
            <person name="Riley L.A."/>
            <person name="Klingeman D.M."/>
            <person name="Guss A.M."/>
        </authorList>
    </citation>
    <scope>NUCLEOTIDE SEQUENCE [LARGE SCALE GENOMIC DNA]</scope>
    <source>
        <strain evidence="2 3">NCIMB702410</strain>
    </source>
</reference>
<gene>
    <name evidence="2" type="ORF">C6Y28_07685</name>
</gene>
<name>A0A2S0M7V4_MEGEL</name>
<sequence length="558" mass="66512">MMDVKNTKSAEEQQKQLEDEIELLAKNIAEKRERLKVLMDSSDVWDAKLAQSIFSYNKLFAYFLTKLDEYAGKEGTDSFFKCFQADYLPRIKSLPAWDEEKGAENEKGDKKKISSVEIERTIQLLEGHLSVLQHLLNEVYNQRHSAQQKLVEKMAFEAAFRRYGFQVNGERALFSQLFVLYFNQSANEEFNKKLDKFREDKKAIYTVRLKINKDLISDIRNKLDYLSGKIIENQEMKQLTEEMQKEKSFLAADVFRKRFPKLYKLYAMYECDESNHIKNKALPRFDFKFNGYDGIMFYKILNDSCLKYNSQMVEYNDFLHMFNTYYKQRTQGISDVDRDNYEQMCDAISFYLDQVKRENKCKVSVPTIKNWKDETQHRVREWLKKDVHLLDKDIEECMEELKEISECSFAFFYNDKNDEKTNDAWDGKQAELQEEKERASAVILQAFYDVVEDEDIRERQRPLLKLYVGLRIEALGEFSQEQVLEFLSEDEIIAYKQYEQTNLAVYKKYEQQDKYENKLIAGFLVEYTGRKPDTIRKDIKKFDKVMWKRVKNNFISKG</sequence>
<evidence type="ECO:0000313" key="3">
    <source>
        <dbReference type="Proteomes" id="UP000238358"/>
    </source>
</evidence>
<dbReference type="AlphaFoldDB" id="A0A2S0M7V4"/>
<organism evidence="2 3">
    <name type="scientific">Megasphaera elsdenii</name>
    <dbReference type="NCBI Taxonomy" id="907"/>
    <lineage>
        <taxon>Bacteria</taxon>
        <taxon>Bacillati</taxon>
        <taxon>Bacillota</taxon>
        <taxon>Negativicutes</taxon>
        <taxon>Veillonellales</taxon>
        <taxon>Veillonellaceae</taxon>
        <taxon>Megasphaera</taxon>
    </lineage>
</organism>